<feature type="region of interest" description="Disordered" evidence="1">
    <location>
        <begin position="29"/>
        <end position="135"/>
    </location>
</feature>
<feature type="compositionally biased region" description="Basic and acidic residues" evidence="1">
    <location>
        <begin position="74"/>
        <end position="89"/>
    </location>
</feature>
<evidence type="ECO:0000313" key="3">
    <source>
        <dbReference type="Proteomes" id="UP001488838"/>
    </source>
</evidence>
<accession>A0AAW0HTR5</accession>
<reference evidence="2 3" key="1">
    <citation type="journal article" date="2023" name="bioRxiv">
        <title>Conserved and derived expression patterns and positive selection on dental genes reveal complex evolutionary context of ever-growing rodent molars.</title>
        <authorList>
            <person name="Calamari Z.T."/>
            <person name="Song A."/>
            <person name="Cohen E."/>
            <person name="Akter M."/>
            <person name="Roy R.D."/>
            <person name="Hallikas O."/>
            <person name="Christensen M.M."/>
            <person name="Li P."/>
            <person name="Marangoni P."/>
            <person name="Jernvall J."/>
            <person name="Klein O.D."/>
        </authorList>
    </citation>
    <scope>NUCLEOTIDE SEQUENCE [LARGE SCALE GENOMIC DNA]</scope>
    <source>
        <strain evidence="2">V071</strain>
    </source>
</reference>
<sequence>MPICGKGVKGSFKFCPFCGNSLPVEEHAEAQTGLTPPVSSFGGSKKGLNSSSETSPKKVKWSSTVTCLPPSLLSDRDSSESEDTFHSPERPTGTWSRPSTPRGSPQSSRLSPRTLKRSRVTTNLQALPTGTKLTDKKGQHWTLGALQTRDDQGILYEGTCCPSAQGKHHKDTGGVMHKDSNLKEER</sequence>
<protein>
    <recommendedName>
        <fullName evidence="4">Inactive serine/threonine-protein kinase VRK3</fullName>
    </recommendedName>
</protein>
<organism evidence="2 3">
    <name type="scientific">Myodes glareolus</name>
    <name type="common">Bank vole</name>
    <name type="synonym">Clethrionomys glareolus</name>
    <dbReference type="NCBI Taxonomy" id="447135"/>
    <lineage>
        <taxon>Eukaryota</taxon>
        <taxon>Metazoa</taxon>
        <taxon>Chordata</taxon>
        <taxon>Craniata</taxon>
        <taxon>Vertebrata</taxon>
        <taxon>Euteleostomi</taxon>
        <taxon>Mammalia</taxon>
        <taxon>Eutheria</taxon>
        <taxon>Euarchontoglires</taxon>
        <taxon>Glires</taxon>
        <taxon>Rodentia</taxon>
        <taxon>Myomorpha</taxon>
        <taxon>Muroidea</taxon>
        <taxon>Cricetidae</taxon>
        <taxon>Arvicolinae</taxon>
        <taxon>Myodes</taxon>
    </lineage>
</organism>
<dbReference type="Proteomes" id="UP001488838">
    <property type="component" value="Unassembled WGS sequence"/>
</dbReference>
<feature type="region of interest" description="Disordered" evidence="1">
    <location>
        <begin position="164"/>
        <end position="186"/>
    </location>
</feature>
<dbReference type="EMBL" id="JBBHLL010000338">
    <property type="protein sequence ID" value="KAK7805504.1"/>
    <property type="molecule type" value="Genomic_DNA"/>
</dbReference>
<evidence type="ECO:0000313" key="2">
    <source>
        <dbReference type="EMBL" id="KAK7805504.1"/>
    </source>
</evidence>
<dbReference type="AlphaFoldDB" id="A0AAW0HTR5"/>
<proteinExistence type="predicted"/>
<feature type="compositionally biased region" description="Polar residues" evidence="1">
    <location>
        <begin position="93"/>
        <end position="111"/>
    </location>
</feature>
<feature type="compositionally biased region" description="Polar residues" evidence="1">
    <location>
        <begin position="32"/>
        <end position="54"/>
    </location>
</feature>
<name>A0AAW0HTR5_MYOGA</name>
<feature type="compositionally biased region" description="Polar residues" evidence="1">
    <location>
        <begin position="120"/>
        <end position="132"/>
    </location>
</feature>
<evidence type="ECO:0000256" key="1">
    <source>
        <dbReference type="SAM" id="MobiDB-lite"/>
    </source>
</evidence>
<feature type="compositionally biased region" description="Basic and acidic residues" evidence="1">
    <location>
        <begin position="176"/>
        <end position="186"/>
    </location>
</feature>
<comment type="caution">
    <text evidence="2">The sequence shown here is derived from an EMBL/GenBank/DDBJ whole genome shotgun (WGS) entry which is preliminary data.</text>
</comment>
<keyword evidence="3" id="KW-1185">Reference proteome</keyword>
<gene>
    <name evidence="2" type="ORF">U0070_023107</name>
</gene>
<evidence type="ECO:0008006" key="4">
    <source>
        <dbReference type="Google" id="ProtNLM"/>
    </source>
</evidence>
<dbReference type="Gene3D" id="3.30.200.20">
    <property type="entry name" value="Phosphorylase Kinase, domain 1"/>
    <property type="match status" value="1"/>
</dbReference>